<dbReference type="InterPro" id="IPR020568">
    <property type="entry name" value="Ribosomal_Su5_D2-typ_SF"/>
</dbReference>
<dbReference type="InterPro" id="IPR013810">
    <property type="entry name" value="Ribosomal_uS5_N"/>
</dbReference>
<dbReference type="InterPro" id="IPR005324">
    <property type="entry name" value="Ribosomal_uS5_C"/>
</dbReference>
<dbReference type="InterPro" id="IPR014721">
    <property type="entry name" value="Ribsml_uS5_D2-typ_fold_subgr"/>
</dbReference>
<organism evidence="8 9">
    <name type="scientific">Zalerion maritima</name>
    <dbReference type="NCBI Taxonomy" id="339359"/>
    <lineage>
        <taxon>Eukaryota</taxon>
        <taxon>Fungi</taxon>
        <taxon>Dikarya</taxon>
        <taxon>Ascomycota</taxon>
        <taxon>Pezizomycotina</taxon>
        <taxon>Sordariomycetes</taxon>
        <taxon>Lulworthiomycetidae</taxon>
        <taxon>Lulworthiales</taxon>
        <taxon>Lulworthiaceae</taxon>
        <taxon>Zalerion</taxon>
    </lineage>
</organism>
<comment type="similarity">
    <text evidence="1 5">Belongs to the universal ribosomal protein uS5 family.</text>
</comment>
<evidence type="ECO:0000256" key="2">
    <source>
        <dbReference type="ARBA" id="ARBA00022980"/>
    </source>
</evidence>
<reference evidence="8" key="1">
    <citation type="submission" date="2022-07" db="EMBL/GenBank/DDBJ databases">
        <title>Draft genome sequence of Zalerion maritima ATCC 34329, a (micro)plastics degrading marine fungus.</title>
        <authorList>
            <person name="Paco A."/>
            <person name="Goncalves M.F.M."/>
            <person name="Rocha-Santos T.A.P."/>
            <person name="Alves A."/>
        </authorList>
    </citation>
    <scope>NUCLEOTIDE SEQUENCE</scope>
    <source>
        <strain evidence="8">ATCC 34329</strain>
    </source>
</reference>
<keyword evidence="2 4" id="KW-0689">Ribosomal protein</keyword>
<dbReference type="PROSITE" id="PS50881">
    <property type="entry name" value="S5_DSRBD"/>
    <property type="match status" value="1"/>
</dbReference>
<evidence type="ECO:0000256" key="3">
    <source>
        <dbReference type="ARBA" id="ARBA00023274"/>
    </source>
</evidence>
<dbReference type="Pfam" id="PF00333">
    <property type="entry name" value="Ribosomal_S5"/>
    <property type="match status" value="1"/>
</dbReference>
<dbReference type="Pfam" id="PF03719">
    <property type="entry name" value="Ribosomal_S5_C"/>
    <property type="match status" value="1"/>
</dbReference>
<dbReference type="FunFam" id="3.30.230.10:FF:000002">
    <property type="entry name" value="30S ribosomal protein S5"/>
    <property type="match status" value="1"/>
</dbReference>
<sequence length="531" mass="60742">MSTTPSARCLLTKRLVKTPRTILQRSSNAPRRTAAFSPATSTTATSTCQSSHGFHTSNACHARRKRFSSVQAEKLGLITPERTEKFAQRFFPRYDKEDYKKLKQIYTPDQIKAIKAGEESIDPKDLAIQGRWRTDQYRFPYWDDFSHFLPSVDKHPETTDMGELQVDPKSRWMTQEEFDQDWAKFLAERVPNEVKEKLSKGVVTWGEVGHLYEPKPQDLWEFVTNRSKFAGGYLADKQSMTSLAPALPAKVPGVAGLYELEDSQEESEMQDMPEEENVRAERAKAIKKLQAQHAIGLGGMDGKRNQERRNWEMEQRISNSPEQREKEKKKEEEERLKQRKDRMMARLAPTGPAKEKYGWSDKMLENIQLRIIEAKRVTNQTRLGKVQSVRYTVIAGNGDGWLGVGMTKGIDSTTTPLKARALAIMNMRPIRRYEDRTIYGTVKSKFGGTAIELYSRPPGFGLRVPHNIWHICRFVGIKDLAAKMPRASNPMNTVKAVVQALHNQKDPEEIARGRGKKLVDCRRVYYGGQVY</sequence>
<accession>A0AAD5RK09</accession>
<evidence type="ECO:0000256" key="5">
    <source>
        <dbReference type="RuleBase" id="RU003823"/>
    </source>
</evidence>
<dbReference type="SUPFAM" id="SSF54768">
    <property type="entry name" value="dsRNA-binding domain-like"/>
    <property type="match status" value="1"/>
</dbReference>
<feature type="domain" description="S5 DRBM" evidence="7">
    <location>
        <begin position="367"/>
        <end position="430"/>
    </location>
</feature>
<evidence type="ECO:0000256" key="6">
    <source>
        <dbReference type="SAM" id="MobiDB-lite"/>
    </source>
</evidence>
<dbReference type="Gene3D" id="3.30.230.10">
    <property type="match status" value="1"/>
</dbReference>
<keyword evidence="3 4" id="KW-0687">Ribonucleoprotein</keyword>
<dbReference type="PANTHER" id="PTHR48277">
    <property type="entry name" value="MITOCHONDRIAL RIBOSOMAL PROTEIN S5"/>
    <property type="match status" value="1"/>
</dbReference>
<dbReference type="PANTHER" id="PTHR48277:SF1">
    <property type="entry name" value="MITOCHONDRIAL RIBOSOMAL PROTEIN S5"/>
    <property type="match status" value="1"/>
</dbReference>
<feature type="compositionally biased region" description="Basic and acidic residues" evidence="6">
    <location>
        <begin position="322"/>
        <end position="339"/>
    </location>
</feature>
<protein>
    <recommendedName>
        <fullName evidence="7">S5 DRBM domain-containing protein</fullName>
    </recommendedName>
</protein>
<dbReference type="EMBL" id="JAKWBI020000398">
    <property type="protein sequence ID" value="KAJ2895497.1"/>
    <property type="molecule type" value="Genomic_DNA"/>
</dbReference>
<keyword evidence="9" id="KW-1185">Reference proteome</keyword>
<evidence type="ECO:0000256" key="4">
    <source>
        <dbReference type="PROSITE-ProRule" id="PRU00268"/>
    </source>
</evidence>
<dbReference type="GO" id="GO:0005840">
    <property type="term" value="C:ribosome"/>
    <property type="evidence" value="ECO:0007669"/>
    <property type="project" value="UniProtKB-KW"/>
</dbReference>
<dbReference type="Proteomes" id="UP001201980">
    <property type="component" value="Unassembled WGS sequence"/>
</dbReference>
<dbReference type="GO" id="GO:0005737">
    <property type="term" value="C:cytoplasm"/>
    <property type="evidence" value="ECO:0007669"/>
    <property type="project" value="UniProtKB-ARBA"/>
</dbReference>
<comment type="caution">
    <text evidence="8">The sequence shown here is derived from an EMBL/GenBank/DDBJ whole genome shotgun (WGS) entry which is preliminary data.</text>
</comment>
<dbReference type="InterPro" id="IPR000851">
    <property type="entry name" value="Ribosomal_uS5"/>
</dbReference>
<dbReference type="SUPFAM" id="SSF54211">
    <property type="entry name" value="Ribosomal protein S5 domain 2-like"/>
    <property type="match status" value="1"/>
</dbReference>
<proteinExistence type="inferred from homology"/>
<gene>
    <name evidence="8" type="ORF">MKZ38_006400</name>
</gene>
<evidence type="ECO:0000259" key="7">
    <source>
        <dbReference type="PROSITE" id="PS50881"/>
    </source>
</evidence>
<dbReference type="Gene3D" id="3.30.160.20">
    <property type="match status" value="1"/>
</dbReference>
<dbReference type="GO" id="GO:1990904">
    <property type="term" value="C:ribonucleoprotein complex"/>
    <property type="evidence" value="ECO:0007669"/>
    <property type="project" value="UniProtKB-UniRule"/>
</dbReference>
<feature type="compositionally biased region" description="Low complexity" evidence="6">
    <location>
        <begin position="33"/>
        <end position="51"/>
    </location>
</feature>
<dbReference type="GO" id="GO:0003735">
    <property type="term" value="F:structural constituent of ribosome"/>
    <property type="evidence" value="ECO:0007669"/>
    <property type="project" value="UniProtKB-UniRule"/>
</dbReference>
<dbReference type="GO" id="GO:0006412">
    <property type="term" value="P:translation"/>
    <property type="evidence" value="ECO:0007669"/>
    <property type="project" value="InterPro"/>
</dbReference>
<feature type="region of interest" description="Disordered" evidence="6">
    <location>
        <begin position="313"/>
        <end position="339"/>
    </location>
</feature>
<evidence type="ECO:0000313" key="9">
    <source>
        <dbReference type="Proteomes" id="UP001201980"/>
    </source>
</evidence>
<feature type="region of interest" description="Disordered" evidence="6">
    <location>
        <begin position="25"/>
        <end position="55"/>
    </location>
</feature>
<dbReference type="AlphaFoldDB" id="A0AAD5RK09"/>
<dbReference type="GO" id="GO:0003723">
    <property type="term" value="F:RNA binding"/>
    <property type="evidence" value="ECO:0007669"/>
    <property type="project" value="InterPro"/>
</dbReference>
<evidence type="ECO:0000313" key="8">
    <source>
        <dbReference type="EMBL" id="KAJ2895497.1"/>
    </source>
</evidence>
<name>A0AAD5RK09_9PEZI</name>
<evidence type="ECO:0000256" key="1">
    <source>
        <dbReference type="ARBA" id="ARBA00008945"/>
    </source>
</evidence>